<name>A0ACC3DQI1_9PEZI</name>
<evidence type="ECO:0000313" key="2">
    <source>
        <dbReference type="Proteomes" id="UP001186974"/>
    </source>
</evidence>
<accession>A0ACC3DQI1</accession>
<evidence type="ECO:0000313" key="1">
    <source>
        <dbReference type="EMBL" id="KAK3078911.1"/>
    </source>
</evidence>
<proteinExistence type="predicted"/>
<dbReference type="EMBL" id="JAWDJW010001524">
    <property type="protein sequence ID" value="KAK3078911.1"/>
    <property type="molecule type" value="Genomic_DNA"/>
</dbReference>
<reference evidence="1" key="1">
    <citation type="submission" date="2024-09" db="EMBL/GenBank/DDBJ databases">
        <title>Black Yeasts Isolated from many extreme environments.</title>
        <authorList>
            <person name="Coleine C."/>
            <person name="Stajich J.E."/>
            <person name="Selbmann L."/>
        </authorList>
    </citation>
    <scope>NUCLEOTIDE SEQUENCE</scope>
    <source>
        <strain evidence="1">CCFEE 5737</strain>
    </source>
</reference>
<keyword evidence="2" id="KW-1185">Reference proteome</keyword>
<organism evidence="1 2">
    <name type="scientific">Coniosporium uncinatum</name>
    <dbReference type="NCBI Taxonomy" id="93489"/>
    <lineage>
        <taxon>Eukaryota</taxon>
        <taxon>Fungi</taxon>
        <taxon>Dikarya</taxon>
        <taxon>Ascomycota</taxon>
        <taxon>Pezizomycotina</taxon>
        <taxon>Dothideomycetes</taxon>
        <taxon>Dothideomycetes incertae sedis</taxon>
        <taxon>Coniosporium</taxon>
    </lineage>
</organism>
<dbReference type="Proteomes" id="UP001186974">
    <property type="component" value="Unassembled WGS sequence"/>
</dbReference>
<protein>
    <submittedName>
        <fullName evidence="1">Uncharacterized protein</fullName>
    </submittedName>
</protein>
<sequence>MLRSGKLITVDITKHLQESLSECGWPDAAKLEQQDTSEAFTFITDKLELPLLTLKMDIYHTGKEEANDDHKFVNERLLEVAIPPQPEDGTMITLEDCLESYFNNRIEVKRHLQRRNTLQSVRSMDATKGGQVLHIESIEVPPTPTLEAPTPQTPGQPSPFSLPPTSPLRPAFGRGRTDSIFSERRVLAGSPSEKKSLDDSDLGRTRKRAGTIKREVLMPAWQFFSLIPWYTDNAPKSDAQVAAHFSEKRPVLGICLKRYSMNENGNSSKRSTYIDIPLEIGLPAFISDEHMEEDFGNFKLSLQSVVCHRGHSLHAGHYVSLVRGDAPNAHMHNNAPHQNPETESSDSEDVTSKWMLFDDMARNRVRHVDIKQALKDESPYLLFYQVQPIIEEASPDQPPTYEEASRRPSDLTAQSMDAHRQPSSVTESSVFASVPSSEVAYSEVATETDTEDSQFEPASNSELSNAATTDVRGRPSMQSNRRSSVAFDDAVLVGPVRDASAPTTPAEEGKTGFLSVSRRRSKSTNTANKKSRPNSQAGEGRLSMTMSTISSISRLSSRLSKDKLSPPDKMSEKKLEPPVNVTVTELSMPMPKTAKITPEQSPEQKPEGGKDRRSIDTGRRLSTSKRKHHKDHTRTTSMGAILGRAGEKEKGGKKHGEPPDRECVVM</sequence>
<comment type="caution">
    <text evidence="1">The sequence shown here is derived from an EMBL/GenBank/DDBJ whole genome shotgun (WGS) entry which is preliminary data.</text>
</comment>
<gene>
    <name evidence="1" type="ORF">LTS18_006312</name>
</gene>